<evidence type="ECO:0000313" key="2">
    <source>
        <dbReference type="Proteomes" id="UP000011131"/>
    </source>
</evidence>
<accession>L7UK61</accession>
<dbReference type="Proteomes" id="UP000011131">
    <property type="component" value="Chromosome"/>
</dbReference>
<name>L7UK61_MYXSD</name>
<dbReference type="PATRIC" id="fig|1278073.3.peg.7233"/>
<dbReference type="EMBL" id="CP004025">
    <property type="protein sequence ID" value="AGC48393.1"/>
    <property type="molecule type" value="Genomic_DNA"/>
</dbReference>
<protein>
    <submittedName>
        <fullName evidence="1">Uncharacterized protein</fullName>
    </submittedName>
</protein>
<gene>
    <name evidence="1" type="ordered locus">MYSTI_07121</name>
</gene>
<keyword evidence="2" id="KW-1185">Reference proteome</keyword>
<evidence type="ECO:0000313" key="1">
    <source>
        <dbReference type="EMBL" id="AGC48393.1"/>
    </source>
</evidence>
<dbReference type="STRING" id="1278073.MYSTI_07121"/>
<reference evidence="1 2" key="1">
    <citation type="journal article" date="2013" name="Genome Announc.">
        <title>Complete genome sequence of Myxococcus stipitatus strain DSM 14675, a fruiting myxobacterium.</title>
        <authorList>
            <person name="Huntley S."/>
            <person name="Kneip S."/>
            <person name="Treuner-Lange A."/>
            <person name="Sogaard-Andersen L."/>
        </authorList>
    </citation>
    <scope>NUCLEOTIDE SEQUENCE [LARGE SCALE GENOMIC DNA]</scope>
    <source>
        <strain evidence="2">DSM 14675 / JCM 12634 / Mx s8</strain>
    </source>
</reference>
<organism evidence="1 2">
    <name type="scientific">Myxococcus stipitatus (strain DSM 14675 / JCM 12634 / Mx s8)</name>
    <dbReference type="NCBI Taxonomy" id="1278073"/>
    <lineage>
        <taxon>Bacteria</taxon>
        <taxon>Pseudomonadati</taxon>
        <taxon>Myxococcota</taxon>
        <taxon>Myxococcia</taxon>
        <taxon>Myxococcales</taxon>
        <taxon>Cystobacterineae</taxon>
        <taxon>Myxococcaceae</taxon>
        <taxon>Myxococcus</taxon>
    </lineage>
</organism>
<dbReference type="KEGG" id="msd:MYSTI_07121"/>
<sequence>MSNKGSRPPLLRKCPESQARMGGMTVAHVRFAPHTGMDVMTTPPAASSAFTPLSRPNAPPLSRLARYEPRTHTYTPLTGPLEQVTQDGCHVYVVTHGWAEGFSDVMVDYAKATHGKMLTVWETLVWHGSNPGPAGAWIFKPTSDSQKGITVSPVGMAHAITQLDPLAIVLVYSWLDGAATPANLLDGHFSQANTDMFGLIAGQAIQMALPEDFVASGGLLHLIGHSDGTKVMTIAAAELIEHGIPVTQLTLFDSPENSTARSHDSANFLWYYLARVPGARPAKGPVGTFIDNYISMFGTTLSAFNYTDPKGTAVDPLSKDVDLNRIVDTTLQSQVLYGTSSTEDGNRHCYAPAWYSGTSVDTTYGGNVYGLGWSPLLHAPSVAGALHQAEVQTWTVPTQKTQFALASASTPAAISPAFALLDPTNPAPTKLMATRGKVGVEPVSVTGLPTGVNGLSFSYKFEATTPMALAGATLKVTLGERLLFMMEGMWSGTQARTATLNAASLATLREGTLTFTLEYDGPGWVNATIANLYYFTGLDT</sequence>
<dbReference type="HOGENOM" id="CLU_504154_0_0_7"/>
<dbReference type="AlphaFoldDB" id="L7UK61"/>
<proteinExistence type="predicted"/>